<feature type="chain" id="PRO_5024444240" description="Lipoprotein" evidence="1">
    <location>
        <begin position="23"/>
        <end position="320"/>
    </location>
</feature>
<keyword evidence="1" id="KW-0732">Signal</keyword>
<name>A0A5S3YRA6_9GAMM</name>
<dbReference type="Proteomes" id="UP000307362">
    <property type="component" value="Unassembled WGS sequence"/>
</dbReference>
<feature type="signal peptide" evidence="1">
    <location>
        <begin position="1"/>
        <end position="22"/>
    </location>
</feature>
<reference evidence="2 3" key="1">
    <citation type="submission" date="2017-12" db="EMBL/GenBank/DDBJ databases">
        <authorList>
            <person name="Paulsen S."/>
            <person name="Gram L.K."/>
        </authorList>
    </citation>
    <scope>NUCLEOTIDE SEQUENCE [LARGE SCALE GENOMIC DNA]</scope>
    <source>
        <strain evidence="2 3">S1189</strain>
    </source>
</reference>
<proteinExistence type="predicted"/>
<protein>
    <recommendedName>
        <fullName evidence="4">Lipoprotein</fullName>
    </recommendedName>
</protein>
<comment type="caution">
    <text evidence="2">The sequence shown here is derived from an EMBL/GenBank/DDBJ whole genome shotgun (WGS) entry which is preliminary data.</text>
</comment>
<accession>A0A5S3YRA6</accession>
<evidence type="ECO:0000256" key="1">
    <source>
        <dbReference type="SAM" id="SignalP"/>
    </source>
</evidence>
<dbReference type="AlphaFoldDB" id="A0A5S3YRA6"/>
<dbReference type="OrthoDB" id="6296161at2"/>
<organism evidence="2 3">
    <name type="scientific">Pseudoalteromonas phenolica</name>
    <dbReference type="NCBI Taxonomy" id="161398"/>
    <lineage>
        <taxon>Bacteria</taxon>
        <taxon>Pseudomonadati</taxon>
        <taxon>Pseudomonadota</taxon>
        <taxon>Gammaproteobacteria</taxon>
        <taxon>Alteromonadales</taxon>
        <taxon>Pseudoalteromonadaceae</taxon>
        <taxon>Pseudoalteromonas</taxon>
    </lineage>
</organism>
<evidence type="ECO:0008006" key="4">
    <source>
        <dbReference type="Google" id="ProtNLM"/>
    </source>
</evidence>
<dbReference type="EMBL" id="PNCM01000030">
    <property type="protein sequence ID" value="TMP79412.1"/>
    <property type="molecule type" value="Genomic_DNA"/>
</dbReference>
<dbReference type="RefSeq" id="WP_138568211.1">
    <property type="nucleotide sequence ID" value="NZ_PNCM01000030.1"/>
</dbReference>
<sequence>MSNKFFFITAPILLLLSACAEKQELNSFTEVQTQLKNLNAVLSTDSKLKQSQILPFSEDYLKNRHKVLSTADLQSLTEHQIEELQYLIIQERYPERFLPWPASINVATNLNEEQKQAWQKLVISRLEDAKKSKIFYNRYELNKLKAYSESESLTNLIEYFKTYKPRSRLGIYQLPNGKEWYQSKVNHYLGTVENPQIILTNIQTLTSHYSKHNSSAVSFSISDIAKKHCSIVDGLNWKHGFINFSATFEQCEIKSLLAYKQVTLVLAEIDLGIHYQAWSEQQAMVVLNQKLLLRPEQAMELLDYIVMNPAAVLSLARIYF</sequence>
<gene>
    <name evidence="2" type="ORF">CWB73_14055</name>
</gene>
<evidence type="ECO:0000313" key="2">
    <source>
        <dbReference type="EMBL" id="TMP79412.1"/>
    </source>
</evidence>
<evidence type="ECO:0000313" key="3">
    <source>
        <dbReference type="Proteomes" id="UP000307362"/>
    </source>
</evidence>
<reference evidence="3" key="2">
    <citation type="submission" date="2019-06" db="EMBL/GenBank/DDBJ databases">
        <title>Co-occurence of chitin degradation, pigmentation and bioactivity in marine Pseudoalteromonas.</title>
        <authorList>
            <person name="Sonnenschein E.C."/>
            <person name="Bech P.K."/>
        </authorList>
    </citation>
    <scope>NUCLEOTIDE SEQUENCE [LARGE SCALE GENOMIC DNA]</scope>
    <source>
        <strain evidence="3">S1189</strain>
    </source>
</reference>
<dbReference type="PROSITE" id="PS51257">
    <property type="entry name" value="PROKAR_LIPOPROTEIN"/>
    <property type="match status" value="1"/>
</dbReference>